<accession>A0AAV3A5I1</accession>
<protein>
    <submittedName>
        <fullName evidence="1">Uncharacterized protein</fullName>
    </submittedName>
</protein>
<evidence type="ECO:0000313" key="1">
    <source>
        <dbReference type="EMBL" id="DBA21823.1"/>
    </source>
</evidence>
<name>A0AAV3A5I1_PYXAD</name>
<dbReference type="EMBL" id="DYDO01000006">
    <property type="protein sequence ID" value="DBA21823.1"/>
    <property type="molecule type" value="Genomic_DNA"/>
</dbReference>
<reference evidence="1" key="1">
    <citation type="thesis" date="2020" institute="ProQuest LLC" country="789 East Eisenhower Parkway, Ann Arbor, MI, USA">
        <title>Comparative Genomics and Chromosome Evolution.</title>
        <authorList>
            <person name="Mudd A.B."/>
        </authorList>
    </citation>
    <scope>NUCLEOTIDE SEQUENCE</scope>
    <source>
        <strain evidence="1">1538</strain>
        <tissue evidence="1">Blood</tissue>
    </source>
</reference>
<gene>
    <name evidence="1" type="ORF">GDO54_012952</name>
</gene>
<sequence length="102" mass="11642">MTLPLDGLYVPVGIHLLELQVGLVGVSDKNIKIQIAIFTPTRARVVLCRVNHSTPKLLHHNLNTHIEGFSFTHWGNPNDHIIPPITFLVWQTPCERNFLYPR</sequence>
<dbReference type="Proteomes" id="UP001181693">
    <property type="component" value="Unassembled WGS sequence"/>
</dbReference>
<comment type="caution">
    <text evidence="1">The sequence shown here is derived from an EMBL/GenBank/DDBJ whole genome shotgun (WGS) entry which is preliminary data.</text>
</comment>
<evidence type="ECO:0000313" key="2">
    <source>
        <dbReference type="Proteomes" id="UP001181693"/>
    </source>
</evidence>
<keyword evidence="2" id="KW-1185">Reference proteome</keyword>
<organism evidence="1 2">
    <name type="scientific">Pyxicephalus adspersus</name>
    <name type="common">African bullfrog</name>
    <dbReference type="NCBI Taxonomy" id="30357"/>
    <lineage>
        <taxon>Eukaryota</taxon>
        <taxon>Metazoa</taxon>
        <taxon>Chordata</taxon>
        <taxon>Craniata</taxon>
        <taxon>Vertebrata</taxon>
        <taxon>Euteleostomi</taxon>
        <taxon>Amphibia</taxon>
        <taxon>Batrachia</taxon>
        <taxon>Anura</taxon>
        <taxon>Neobatrachia</taxon>
        <taxon>Ranoidea</taxon>
        <taxon>Pyxicephalidae</taxon>
        <taxon>Pyxicephalinae</taxon>
        <taxon>Pyxicephalus</taxon>
    </lineage>
</organism>
<proteinExistence type="predicted"/>
<dbReference type="AlphaFoldDB" id="A0AAV3A5I1"/>